<dbReference type="GeneID" id="28896845"/>
<dbReference type="EMBL" id="KV407454">
    <property type="protein sequence ID" value="KZF26972.1"/>
    <property type="molecule type" value="Genomic_DNA"/>
</dbReference>
<keyword evidence="3" id="KW-1185">Reference proteome</keyword>
<proteinExistence type="predicted"/>
<feature type="non-terminal residue" evidence="2">
    <location>
        <position position="130"/>
    </location>
</feature>
<organism evidence="2 3">
    <name type="scientific">Xylona heveae (strain CBS 132557 / TC161)</name>
    <dbReference type="NCBI Taxonomy" id="1328760"/>
    <lineage>
        <taxon>Eukaryota</taxon>
        <taxon>Fungi</taxon>
        <taxon>Dikarya</taxon>
        <taxon>Ascomycota</taxon>
        <taxon>Pezizomycotina</taxon>
        <taxon>Xylonomycetes</taxon>
        <taxon>Xylonales</taxon>
        <taxon>Xylonaceae</taxon>
        <taxon>Xylona</taxon>
    </lineage>
</organism>
<sequence>MVIVIILGLGLLAVLLSYFHRRYKRRQQKARAPQQVSLWYPPIGGVVNGRVLVGDMFYIGTATRTYPEDERKKQKKEKKNKKTKNQVLVAENEVGVSGPSSAASAGPAGWDGADSEKKLMDEIPIKDENM</sequence>
<protein>
    <submittedName>
        <fullName evidence="2">Uncharacterized protein</fullName>
    </submittedName>
</protein>
<feature type="compositionally biased region" description="Low complexity" evidence="1">
    <location>
        <begin position="94"/>
        <end position="112"/>
    </location>
</feature>
<feature type="region of interest" description="Disordered" evidence="1">
    <location>
        <begin position="67"/>
        <end position="130"/>
    </location>
</feature>
<feature type="compositionally biased region" description="Basic residues" evidence="1">
    <location>
        <begin position="73"/>
        <end position="84"/>
    </location>
</feature>
<evidence type="ECO:0000313" key="3">
    <source>
        <dbReference type="Proteomes" id="UP000076632"/>
    </source>
</evidence>
<dbReference type="AlphaFoldDB" id="A0A165K4G7"/>
<reference evidence="2 3" key="1">
    <citation type="journal article" date="2016" name="Fungal Biol.">
        <title>The genome of Xylona heveae provides a window into fungal endophytism.</title>
        <authorList>
            <person name="Gazis R."/>
            <person name="Kuo A."/>
            <person name="Riley R."/>
            <person name="LaButti K."/>
            <person name="Lipzen A."/>
            <person name="Lin J."/>
            <person name="Amirebrahimi M."/>
            <person name="Hesse C.N."/>
            <person name="Spatafora J.W."/>
            <person name="Henrissat B."/>
            <person name="Hainaut M."/>
            <person name="Grigoriev I.V."/>
            <person name="Hibbett D.S."/>
        </authorList>
    </citation>
    <scope>NUCLEOTIDE SEQUENCE [LARGE SCALE GENOMIC DNA]</scope>
    <source>
        <strain evidence="2 3">TC161</strain>
    </source>
</reference>
<dbReference type="RefSeq" id="XP_018192527.1">
    <property type="nucleotide sequence ID" value="XM_018331708.1"/>
</dbReference>
<name>A0A165K4G7_XYLHT</name>
<evidence type="ECO:0000256" key="1">
    <source>
        <dbReference type="SAM" id="MobiDB-lite"/>
    </source>
</evidence>
<accession>A0A165K4G7</accession>
<feature type="compositionally biased region" description="Basic and acidic residues" evidence="1">
    <location>
        <begin position="114"/>
        <end position="130"/>
    </location>
</feature>
<dbReference type="InParanoid" id="A0A165K4G7"/>
<dbReference type="Proteomes" id="UP000076632">
    <property type="component" value="Unassembled WGS sequence"/>
</dbReference>
<gene>
    <name evidence="2" type="ORF">L228DRAFT_243534</name>
</gene>
<evidence type="ECO:0000313" key="2">
    <source>
        <dbReference type="EMBL" id="KZF26972.1"/>
    </source>
</evidence>